<proteinExistence type="predicted"/>
<evidence type="ECO:0000256" key="3">
    <source>
        <dbReference type="SAM" id="MobiDB-lite"/>
    </source>
</evidence>
<evidence type="ECO:0000259" key="4">
    <source>
        <dbReference type="Pfam" id="PF00107"/>
    </source>
</evidence>
<dbReference type="Pfam" id="PF00107">
    <property type="entry name" value="ADH_zinc_N"/>
    <property type="match status" value="1"/>
</dbReference>
<evidence type="ECO:0000313" key="7">
    <source>
        <dbReference type="Proteomes" id="UP001497457"/>
    </source>
</evidence>
<dbReference type="SUPFAM" id="SSF51735">
    <property type="entry name" value="NAD(P)-binding Rossmann-fold domains"/>
    <property type="match status" value="1"/>
</dbReference>
<dbReference type="Gene3D" id="3.40.50.720">
    <property type="entry name" value="NAD(P)-binding Rossmann-like Domain"/>
    <property type="match status" value="2"/>
</dbReference>
<dbReference type="PANTHER" id="PTHR43205:SF75">
    <property type="entry name" value="OS12G0226400 PROTEIN"/>
    <property type="match status" value="1"/>
</dbReference>
<evidence type="ECO:0008006" key="8">
    <source>
        <dbReference type="Google" id="ProtNLM"/>
    </source>
</evidence>
<dbReference type="InterPro" id="IPR011032">
    <property type="entry name" value="GroES-like_sf"/>
</dbReference>
<dbReference type="InterPro" id="IPR036291">
    <property type="entry name" value="NAD(P)-bd_dom_sf"/>
</dbReference>
<evidence type="ECO:0000256" key="1">
    <source>
        <dbReference type="ARBA" id="ARBA00011738"/>
    </source>
</evidence>
<keyword evidence="7" id="KW-1185">Reference proteome</keyword>
<dbReference type="AlphaFoldDB" id="A0ABC9GPS1"/>
<evidence type="ECO:0000256" key="2">
    <source>
        <dbReference type="ARBA" id="ARBA00023002"/>
    </source>
</evidence>
<feature type="compositionally biased region" description="Basic residues" evidence="3">
    <location>
        <begin position="381"/>
        <end position="405"/>
    </location>
</feature>
<dbReference type="Proteomes" id="UP001497457">
    <property type="component" value="Chromosome 9rd"/>
</dbReference>
<keyword evidence="2" id="KW-0560">Oxidoreductase</keyword>
<evidence type="ECO:0000313" key="6">
    <source>
        <dbReference type="EMBL" id="CAL5097798.1"/>
    </source>
</evidence>
<organism evidence="6 7">
    <name type="scientific">Urochloa decumbens</name>
    <dbReference type="NCBI Taxonomy" id="240449"/>
    <lineage>
        <taxon>Eukaryota</taxon>
        <taxon>Viridiplantae</taxon>
        <taxon>Streptophyta</taxon>
        <taxon>Embryophyta</taxon>
        <taxon>Tracheophyta</taxon>
        <taxon>Spermatophyta</taxon>
        <taxon>Magnoliopsida</taxon>
        <taxon>Liliopsida</taxon>
        <taxon>Poales</taxon>
        <taxon>Poaceae</taxon>
        <taxon>PACMAD clade</taxon>
        <taxon>Panicoideae</taxon>
        <taxon>Panicodae</taxon>
        <taxon>Paniceae</taxon>
        <taxon>Melinidinae</taxon>
        <taxon>Urochloa</taxon>
    </lineage>
</organism>
<dbReference type="InterPro" id="IPR041694">
    <property type="entry name" value="ADH_N_2"/>
</dbReference>
<gene>
    <name evidence="6" type="ORF">URODEC1_LOCUS117862</name>
</gene>
<dbReference type="SUPFAM" id="SSF50129">
    <property type="entry name" value="GroES-like"/>
    <property type="match status" value="1"/>
</dbReference>
<dbReference type="Pfam" id="PF16884">
    <property type="entry name" value="ADH_N_2"/>
    <property type="match status" value="1"/>
</dbReference>
<dbReference type="CDD" id="cd08295">
    <property type="entry name" value="double_bond_reductase_like"/>
    <property type="match status" value="1"/>
</dbReference>
<reference evidence="6" key="1">
    <citation type="submission" date="2024-10" db="EMBL/GenBank/DDBJ databases">
        <authorList>
            <person name="Ryan C."/>
        </authorList>
    </citation>
    <scope>NUCLEOTIDE SEQUENCE [LARGE SCALE GENOMIC DNA]</scope>
</reference>
<dbReference type="PANTHER" id="PTHR43205">
    <property type="entry name" value="PROSTAGLANDIN REDUCTASE"/>
    <property type="match status" value="1"/>
</dbReference>
<accession>A0ABC9GPS1</accession>
<protein>
    <recommendedName>
        <fullName evidence="8">Enoyl reductase (ER) domain-containing protein</fullName>
    </recommendedName>
</protein>
<feature type="region of interest" description="Disordered" evidence="3">
    <location>
        <begin position="370"/>
        <end position="405"/>
    </location>
</feature>
<dbReference type="InterPro" id="IPR045010">
    <property type="entry name" value="MDR_fam"/>
</dbReference>
<feature type="domain" description="Oxidoreductase N-terminal" evidence="5">
    <location>
        <begin position="15"/>
        <end position="122"/>
    </location>
</feature>
<comment type="subunit">
    <text evidence="1">Homodimer.</text>
</comment>
<feature type="domain" description="Alcohol dehydrogenase-like C-terminal" evidence="4">
    <location>
        <begin position="173"/>
        <end position="348"/>
    </location>
</feature>
<evidence type="ECO:0000259" key="5">
    <source>
        <dbReference type="Pfam" id="PF16884"/>
    </source>
</evidence>
<sequence>MASASAAGEAEVPNKRVILKRYVTGFPSEDDMEVVTATARLAVPPGSAAMVVKNLYVSCDPYMRGRMTKHERPSYVPDFVLGEALVNFGVGKVMASGHPDYKVGDLVWGMTGWEEYTLVPKPETFFKINHPEFPLSYYTGVLGMPGLTAWAGFFDVGKPKKGDTVFVSAASGAVGQLVGQLAKLTGCYVVGSAGSDEKVNLLKTKFGYDEAFNYKKEQDLDAALRRFCELFSNALSFQCNVHFSTNSTDFPGKFCILSFLRGTILTLLCRYFPEGIDIYFENVGGPTLEAVLDNMRNHGRIPVCGMISQYNLEEPEGVHNLFQVVAKRLRMEGFMVLEYFNQYYKFEEEMAGYLKEGKITYVEDIAEGSGEGTGSADRALHRPQRRQATGRRRPGVSAGTRRHFL</sequence>
<dbReference type="GO" id="GO:0016491">
    <property type="term" value="F:oxidoreductase activity"/>
    <property type="evidence" value="ECO:0007669"/>
    <property type="project" value="UniProtKB-KW"/>
</dbReference>
<dbReference type="Gene3D" id="3.90.180.10">
    <property type="entry name" value="Medium-chain alcohol dehydrogenases, catalytic domain"/>
    <property type="match status" value="1"/>
</dbReference>
<name>A0ABC9GPS1_9POAL</name>
<dbReference type="InterPro" id="IPR013149">
    <property type="entry name" value="ADH-like_C"/>
</dbReference>
<dbReference type="EMBL" id="OZ075119">
    <property type="protein sequence ID" value="CAL5097798.1"/>
    <property type="molecule type" value="Genomic_DNA"/>
</dbReference>